<dbReference type="RefSeq" id="WP_067392493.1">
    <property type="nucleotide sequence ID" value="NZ_JXKH01000001.1"/>
</dbReference>
<accession>A0A1L8RKM5</accession>
<proteinExistence type="predicted"/>
<dbReference type="STRING" id="214095.RU97_GL000475"/>
<organism evidence="1 2">
    <name type="scientific">Enterococcus canis</name>
    <dbReference type="NCBI Taxonomy" id="214095"/>
    <lineage>
        <taxon>Bacteria</taxon>
        <taxon>Bacillati</taxon>
        <taxon>Bacillota</taxon>
        <taxon>Bacilli</taxon>
        <taxon>Lactobacillales</taxon>
        <taxon>Enterococcaceae</taxon>
        <taxon>Enterococcus</taxon>
    </lineage>
</organism>
<sequence>MRKKISIALGVALVAGVLSLLAKKDKPISFADHSGKWWFINRQKGIQHSLEVRADGTVLIDQRPLRYQLIELTPQRLVLQDSYGYHLILTKQPEHYTFYDEADDHTFELEAFPNELPDLTS</sequence>
<evidence type="ECO:0008006" key="3">
    <source>
        <dbReference type="Google" id="ProtNLM"/>
    </source>
</evidence>
<reference evidence="1 2" key="1">
    <citation type="submission" date="2014-12" db="EMBL/GenBank/DDBJ databases">
        <title>Draft genome sequences of 29 type strains of Enterococci.</title>
        <authorList>
            <person name="Zhong Z."/>
            <person name="Sun Z."/>
            <person name="Liu W."/>
            <person name="Zhang W."/>
            <person name="Zhang H."/>
        </authorList>
    </citation>
    <scope>NUCLEOTIDE SEQUENCE [LARGE SCALE GENOMIC DNA]</scope>
    <source>
        <strain evidence="1 2">DSM 17029</strain>
    </source>
</reference>
<dbReference type="Pfam" id="PF16110">
    <property type="entry name" value="DUF4828"/>
    <property type="match status" value="1"/>
</dbReference>
<dbReference type="EMBL" id="JXKH01000001">
    <property type="protein sequence ID" value="OJG20242.1"/>
    <property type="molecule type" value="Genomic_DNA"/>
</dbReference>
<keyword evidence="2" id="KW-1185">Reference proteome</keyword>
<protein>
    <recommendedName>
        <fullName evidence="3">DUF4828 domain-containing protein</fullName>
    </recommendedName>
</protein>
<evidence type="ECO:0000313" key="2">
    <source>
        <dbReference type="Proteomes" id="UP000181884"/>
    </source>
</evidence>
<evidence type="ECO:0000313" key="1">
    <source>
        <dbReference type="EMBL" id="OJG20242.1"/>
    </source>
</evidence>
<dbReference type="AlphaFoldDB" id="A0A1L8RKM5"/>
<name>A0A1L8RKM5_9ENTE</name>
<dbReference type="InterPro" id="IPR032254">
    <property type="entry name" value="DUF4828"/>
</dbReference>
<dbReference type="Proteomes" id="UP000181884">
    <property type="component" value="Unassembled WGS sequence"/>
</dbReference>
<gene>
    <name evidence="1" type="ORF">RU97_GL000475</name>
</gene>
<comment type="caution">
    <text evidence="1">The sequence shown here is derived from an EMBL/GenBank/DDBJ whole genome shotgun (WGS) entry which is preliminary data.</text>
</comment>